<protein>
    <submittedName>
        <fullName evidence="1">Uncharacterized protein</fullName>
    </submittedName>
</protein>
<accession>A0ABQ0I5Y2</accession>
<organism evidence="1 2">
    <name type="scientific">Paraglaciecola agarilytica NO2</name>
    <dbReference type="NCBI Taxonomy" id="1125747"/>
    <lineage>
        <taxon>Bacteria</taxon>
        <taxon>Pseudomonadati</taxon>
        <taxon>Pseudomonadota</taxon>
        <taxon>Gammaproteobacteria</taxon>
        <taxon>Alteromonadales</taxon>
        <taxon>Alteromonadaceae</taxon>
        <taxon>Paraglaciecola</taxon>
    </lineage>
</organism>
<evidence type="ECO:0000313" key="2">
    <source>
        <dbReference type="Proteomes" id="UP000008372"/>
    </source>
</evidence>
<name>A0ABQ0I5Y2_9ALTE</name>
<proteinExistence type="predicted"/>
<gene>
    <name evidence="1" type="ORF">GAGA_1827</name>
</gene>
<sequence length="38" mass="4337">MVGVGLIVHANTSEFHLFVKKREYNRAVFTSSTLFFSC</sequence>
<comment type="caution">
    <text evidence="1">The sequence shown here is derived from an EMBL/GenBank/DDBJ whole genome shotgun (WGS) entry which is preliminary data.</text>
</comment>
<reference evidence="1 2" key="1">
    <citation type="journal article" date="2014" name="Environ. Microbiol.">
        <title>Comparative genomics of the marine bacterial genus Glaciecola reveals the high degree of genomic diversity and genomic characteristic for cold adaptation.</title>
        <authorList>
            <person name="Qin Q.L."/>
            <person name="Xie B.B."/>
            <person name="Yu Y."/>
            <person name="Shu Y.L."/>
            <person name="Rong J.C."/>
            <person name="Zhang Y.J."/>
            <person name="Zhao D.L."/>
            <person name="Chen X.L."/>
            <person name="Zhang X.Y."/>
            <person name="Chen B."/>
            <person name="Zhou B.C."/>
            <person name="Zhang Y.Z."/>
        </authorList>
    </citation>
    <scope>NUCLEOTIDE SEQUENCE [LARGE SCALE GENOMIC DNA]</scope>
    <source>
        <strain evidence="1 2">NO2</strain>
    </source>
</reference>
<keyword evidence="2" id="KW-1185">Reference proteome</keyword>
<evidence type="ECO:0000313" key="1">
    <source>
        <dbReference type="EMBL" id="GAC04682.1"/>
    </source>
</evidence>
<dbReference type="Proteomes" id="UP000008372">
    <property type="component" value="Unassembled WGS sequence"/>
</dbReference>
<dbReference type="EMBL" id="BAEK01000031">
    <property type="protein sequence ID" value="GAC04682.1"/>
    <property type="molecule type" value="Genomic_DNA"/>
</dbReference>